<name>A0AAE0G1M6_9CHLO</name>
<dbReference type="SUPFAM" id="SSF48371">
    <property type="entry name" value="ARM repeat"/>
    <property type="match status" value="1"/>
</dbReference>
<evidence type="ECO:0000259" key="1">
    <source>
        <dbReference type="Pfam" id="PF09759"/>
    </source>
</evidence>
<dbReference type="InterPro" id="IPR016024">
    <property type="entry name" value="ARM-type_fold"/>
</dbReference>
<proteinExistence type="predicted"/>
<dbReference type="AlphaFoldDB" id="A0AAE0G1M6"/>
<feature type="domain" description="Ataxin-10" evidence="1">
    <location>
        <begin position="85"/>
        <end position="145"/>
    </location>
</feature>
<dbReference type="Proteomes" id="UP001190700">
    <property type="component" value="Unassembled WGS sequence"/>
</dbReference>
<reference evidence="2 3" key="1">
    <citation type="journal article" date="2015" name="Genome Biol. Evol.">
        <title>Comparative Genomics of a Bacterivorous Green Alga Reveals Evolutionary Causalities and Consequences of Phago-Mixotrophic Mode of Nutrition.</title>
        <authorList>
            <person name="Burns J.A."/>
            <person name="Paasch A."/>
            <person name="Narechania A."/>
            <person name="Kim E."/>
        </authorList>
    </citation>
    <scope>NUCLEOTIDE SEQUENCE [LARGE SCALE GENOMIC DNA]</scope>
    <source>
        <strain evidence="2 3">PLY_AMNH</strain>
    </source>
</reference>
<evidence type="ECO:0000313" key="3">
    <source>
        <dbReference type="Proteomes" id="UP001190700"/>
    </source>
</evidence>
<dbReference type="Pfam" id="PF09759">
    <property type="entry name" value="Atx10homo_assoc"/>
    <property type="match status" value="1"/>
</dbReference>
<organism evidence="2 3">
    <name type="scientific">Cymbomonas tetramitiformis</name>
    <dbReference type="NCBI Taxonomy" id="36881"/>
    <lineage>
        <taxon>Eukaryota</taxon>
        <taxon>Viridiplantae</taxon>
        <taxon>Chlorophyta</taxon>
        <taxon>Pyramimonadophyceae</taxon>
        <taxon>Pyramimonadales</taxon>
        <taxon>Pyramimonadaceae</taxon>
        <taxon>Cymbomonas</taxon>
    </lineage>
</organism>
<dbReference type="InterPro" id="IPR019156">
    <property type="entry name" value="Ataxin-10_domain"/>
</dbReference>
<sequence>MYRLPPTAAAGEFTSLQLVPSLPTSYHGCSSGSSRLAAWNRADFLRLLGEFTSLQPGSIMPRASHHGCSSGKFRLAAWIMYVAVTLGNLACQNSENCDAIREHGGIQILAHQCTYQADSPLVLFATVALRHLIRKSEVNRQAARDSDVVVHMQRILNEVPVGTVVSSAQAVLTQLERRSATQPSSPECATPQCIAFASSPEIGADFLMFETSLQIEDPETPVDKWTSNPLSSATDEADVLLTG</sequence>
<evidence type="ECO:0000313" key="2">
    <source>
        <dbReference type="EMBL" id="KAK3270007.1"/>
    </source>
</evidence>
<gene>
    <name evidence="2" type="ORF">CYMTET_21574</name>
</gene>
<protein>
    <recommendedName>
        <fullName evidence="1">Ataxin-10 domain-containing protein</fullName>
    </recommendedName>
</protein>
<dbReference type="InterPro" id="IPR011989">
    <property type="entry name" value="ARM-like"/>
</dbReference>
<keyword evidence="3" id="KW-1185">Reference proteome</keyword>
<comment type="caution">
    <text evidence="2">The sequence shown here is derived from an EMBL/GenBank/DDBJ whole genome shotgun (WGS) entry which is preliminary data.</text>
</comment>
<dbReference type="Gene3D" id="1.25.10.10">
    <property type="entry name" value="Leucine-rich Repeat Variant"/>
    <property type="match status" value="1"/>
</dbReference>
<dbReference type="EMBL" id="LGRX02010611">
    <property type="protein sequence ID" value="KAK3270007.1"/>
    <property type="molecule type" value="Genomic_DNA"/>
</dbReference>
<accession>A0AAE0G1M6</accession>